<dbReference type="EMBL" id="JABCKI010005734">
    <property type="protein sequence ID" value="KAG5639040.1"/>
    <property type="molecule type" value="Genomic_DNA"/>
</dbReference>
<keyword evidence="2" id="KW-0813">Transport</keyword>
<evidence type="ECO:0000256" key="3">
    <source>
        <dbReference type="ARBA" id="ARBA00022692"/>
    </source>
</evidence>
<organism evidence="7 8">
    <name type="scientific">Sphagnurus paluster</name>
    <dbReference type="NCBI Taxonomy" id="117069"/>
    <lineage>
        <taxon>Eukaryota</taxon>
        <taxon>Fungi</taxon>
        <taxon>Dikarya</taxon>
        <taxon>Basidiomycota</taxon>
        <taxon>Agaricomycotina</taxon>
        <taxon>Agaricomycetes</taxon>
        <taxon>Agaricomycetidae</taxon>
        <taxon>Agaricales</taxon>
        <taxon>Tricholomatineae</taxon>
        <taxon>Lyophyllaceae</taxon>
        <taxon>Sphagnurus</taxon>
    </lineage>
</organism>
<accession>A0A9P7G1B9</accession>
<comment type="subcellular location">
    <subcellularLocation>
        <location evidence="1">Membrane</location>
        <topology evidence="1">Multi-pass membrane protein</topology>
    </subcellularLocation>
</comment>
<sequence>MSESILTTTSFDTLAEQKPEDKPKLEQKDESQVLEQERSYLVSEVEYKKLLRKLDIHLLPFISLLYLLSFLDRANIGNARIAGLGVDLHLDGLKYNVNLRYLF</sequence>
<dbReference type="OrthoDB" id="2962993at2759"/>
<evidence type="ECO:0000256" key="6">
    <source>
        <dbReference type="SAM" id="MobiDB-lite"/>
    </source>
</evidence>
<dbReference type="Proteomes" id="UP000717328">
    <property type="component" value="Unassembled WGS sequence"/>
</dbReference>
<gene>
    <name evidence="7" type="ORF">H0H81_007653</name>
</gene>
<dbReference type="GO" id="GO:0022857">
    <property type="term" value="F:transmembrane transporter activity"/>
    <property type="evidence" value="ECO:0007669"/>
    <property type="project" value="TreeGrafter"/>
</dbReference>
<keyword evidence="3" id="KW-0812">Transmembrane</keyword>
<feature type="compositionally biased region" description="Polar residues" evidence="6">
    <location>
        <begin position="1"/>
        <end position="12"/>
    </location>
</feature>
<evidence type="ECO:0000313" key="8">
    <source>
        <dbReference type="Proteomes" id="UP000717328"/>
    </source>
</evidence>
<evidence type="ECO:0000256" key="2">
    <source>
        <dbReference type="ARBA" id="ARBA00022448"/>
    </source>
</evidence>
<reference evidence="7" key="1">
    <citation type="submission" date="2021-02" db="EMBL/GenBank/DDBJ databases">
        <authorList>
            <person name="Nieuwenhuis M."/>
            <person name="Van De Peppel L.J.J."/>
        </authorList>
    </citation>
    <scope>NUCLEOTIDE SEQUENCE</scope>
    <source>
        <strain evidence="7">D49</strain>
    </source>
</reference>
<dbReference type="PANTHER" id="PTHR43791:SF57">
    <property type="entry name" value="MAJOR FACILITATOR SUPERFAMILY (MFS) PROFILE DOMAIN-CONTAINING PROTEIN"/>
    <property type="match status" value="1"/>
</dbReference>
<keyword evidence="4" id="KW-1133">Transmembrane helix</keyword>
<evidence type="ECO:0000256" key="4">
    <source>
        <dbReference type="ARBA" id="ARBA00022989"/>
    </source>
</evidence>
<evidence type="ECO:0000256" key="1">
    <source>
        <dbReference type="ARBA" id="ARBA00004141"/>
    </source>
</evidence>
<comment type="caution">
    <text evidence="7">The sequence shown here is derived from an EMBL/GenBank/DDBJ whole genome shotgun (WGS) entry which is preliminary data.</text>
</comment>
<dbReference type="PANTHER" id="PTHR43791">
    <property type="entry name" value="PERMEASE-RELATED"/>
    <property type="match status" value="1"/>
</dbReference>
<reference evidence="7" key="2">
    <citation type="submission" date="2021-10" db="EMBL/GenBank/DDBJ databases">
        <title>Phylogenomics reveals ancestral predisposition of the termite-cultivated fungus Termitomyces towards a domesticated lifestyle.</title>
        <authorList>
            <person name="Auxier B."/>
            <person name="Grum-Grzhimaylo A."/>
            <person name="Cardenas M.E."/>
            <person name="Lodge J.D."/>
            <person name="Laessoe T."/>
            <person name="Pedersen O."/>
            <person name="Smith M.E."/>
            <person name="Kuyper T.W."/>
            <person name="Franco-Molano E.A."/>
            <person name="Baroni T.J."/>
            <person name="Aanen D.K."/>
        </authorList>
    </citation>
    <scope>NUCLEOTIDE SEQUENCE</scope>
    <source>
        <strain evidence="7">D49</strain>
    </source>
</reference>
<evidence type="ECO:0000256" key="5">
    <source>
        <dbReference type="ARBA" id="ARBA00023136"/>
    </source>
</evidence>
<keyword evidence="8" id="KW-1185">Reference proteome</keyword>
<dbReference type="GO" id="GO:0016020">
    <property type="term" value="C:membrane"/>
    <property type="evidence" value="ECO:0007669"/>
    <property type="project" value="UniProtKB-SubCell"/>
</dbReference>
<feature type="compositionally biased region" description="Basic and acidic residues" evidence="6">
    <location>
        <begin position="15"/>
        <end position="31"/>
    </location>
</feature>
<evidence type="ECO:0000313" key="7">
    <source>
        <dbReference type="EMBL" id="KAG5639040.1"/>
    </source>
</evidence>
<feature type="region of interest" description="Disordered" evidence="6">
    <location>
        <begin position="1"/>
        <end position="31"/>
    </location>
</feature>
<name>A0A9P7G1B9_9AGAR</name>
<keyword evidence="5" id="KW-0472">Membrane</keyword>
<dbReference type="AlphaFoldDB" id="A0A9P7G1B9"/>
<protein>
    <submittedName>
        <fullName evidence="7">Uncharacterized protein</fullName>
    </submittedName>
</protein>
<proteinExistence type="predicted"/>